<evidence type="ECO:0000256" key="2">
    <source>
        <dbReference type="ARBA" id="ARBA00006936"/>
    </source>
</evidence>
<keyword evidence="3" id="KW-0560">Oxidoreductase</keyword>
<organism evidence="6 7">
    <name type="scientific">Babesia gibsoni</name>
    <dbReference type="NCBI Taxonomy" id="33632"/>
    <lineage>
        <taxon>Eukaryota</taxon>
        <taxon>Sar</taxon>
        <taxon>Alveolata</taxon>
        <taxon>Apicomplexa</taxon>
        <taxon>Aconoidasida</taxon>
        <taxon>Piroplasmida</taxon>
        <taxon>Babesiidae</taxon>
        <taxon>Babesia</taxon>
    </lineage>
</organism>
<evidence type="ECO:0000313" key="6">
    <source>
        <dbReference type="EMBL" id="KAK1443030.1"/>
    </source>
</evidence>
<evidence type="ECO:0000313" key="7">
    <source>
        <dbReference type="Proteomes" id="UP001230268"/>
    </source>
</evidence>
<dbReference type="SUPFAM" id="SSF52518">
    <property type="entry name" value="Thiamin diphosphate-binding fold (THDP-binding)"/>
    <property type="match status" value="2"/>
</dbReference>
<sequence length="953" mass="106191">MLLKFRQELVEETLRRCVRINNRCFLRLPASFIHTSKYLASAQPAGNDSDPVFAAAAASGRGSLVSDLVASVAKDSERVALVRLAELVRAYRTHGHCKSTVDPLELPKKPPFHRFLPKDLDAKLSPSAYGLTDADLSLPLHKGLVAGHMGNCSTVGECIESLKRSYCGDFAVEFTHLPEEEQRFFVERVEAVDAFNLSREDRLHYFECIAKAVLFERFCAKAFPTIKRFGADGLESMVVALETIAQLAEGDSVESLMLAMSHRGRLNVLVNILEKPLEEMFAEFRGKTWYAKEGSEFFGDVKYHFGHSTQRRNLRLEMLHNPSHLQFVFPVVVGKSRARQATLGVEPSKVVPVVLHGDAAFSGEGVTYETVQMSRIPEYSAGGTINIVVNNQIGFTTYPGAGSSTRYTTDLGKMVESPSIHANAHNVESVVFASRLAYEYRQRFGKDAFINLVGFRRFGHNELDMPKFTNAEMYALVDKKDDVLTAYRKYLLSNGLLEEAELAEIEGRTQAFFENALKKSVEVGELPLPTQFMSYKAPAGTTGSPATGVDADKLMEMGKILNAVPEDFQMHPAIKRIFKERVKAMETGKNIDTGLAEALAYASLAMEGFRIRLAGQDSKRGTFSHRHSTVQCQKTFKSFNIFSGLKEGERIEILNSLLSETAAMGFEYGYGLEDGNILNIWEAQFGDFANVAQAVIDEFIVSGEVKWAQRSCMCLFLPHGFDGQGPDHSSARVERFLQLSDEIEDVKHLLTLSEEEHAKRVNVSIINCSKSSILFHALRRQMLRDFRKPLIAITGKKLLKLRGSYSDIKEFGPQFKFRPVIPDANCKPEAVDTLVFCSGQIYFDIVDRVEELGAANVAVTSVEQLCPFPAKEIKAELERLPKVKRLVWCQEECANAGGWSYMYPRFANLLSHLGLPLQLEYVGRSSLAAPSCGDGKTHTVEAQRILEAVIPQK</sequence>
<dbReference type="Gene3D" id="3.40.50.12470">
    <property type="match status" value="1"/>
</dbReference>
<proteinExistence type="inferred from homology"/>
<dbReference type="Pfam" id="PF16870">
    <property type="entry name" value="OxoGdeHyase_C"/>
    <property type="match status" value="1"/>
</dbReference>
<dbReference type="SMART" id="SM00861">
    <property type="entry name" value="Transket_pyr"/>
    <property type="match status" value="1"/>
</dbReference>
<dbReference type="InterPro" id="IPR029061">
    <property type="entry name" value="THDP-binding"/>
</dbReference>
<dbReference type="InterPro" id="IPR031717">
    <property type="entry name" value="ODO-1/KGD_C"/>
</dbReference>
<dbReference type="PIRSF" id="PIRSF000157">
    <property type="entry name" value="Oxoglu_dh_E1"/>
    <property type="match status" value="1"/>
</dbReference>
<dbReference type="GO" id="GO:0004591">
    <property type="term" value="F:oxoglutarate dehydrogenase (succinyl-transferring) activity"/>
    <property type="evidence" value="ECO:0007669"/>
    <property type="project" value="TreeGrafter"/>
</dbReference>
<dbReference type="AlphaFoldDB" id="A0AAD8LHZ0"/>
<dbReference type="GO" id="GO:0005739">
    <property type="term" value="C:mitochondrion"/>
    <property type="evidence" value="ECO:0007669"/>
    <property type="project" value="TreeGrafter"/>
</dbReference>
<comment type="similarity">
    <text evidence="2">Belongs to the alpha-ketoglutarate dehydrogenase family.</text>
</comment>
<dbReference type="NCBIfam" id="NF006914">
    <property type="entry name" value="PRK09404.1"/>
    <property type="match status" value="1"/>
</dbReference>
<comment type="cofactor">
    <cofactor evidence="1">
        <name>thiamine diphosphate</name>
        <dbReference type="ChEBI" id="CHEBI:58937"/>
    </cofactor>
</comment>
<dbReference type="GO" id="GO:0006099">
    <property type="term" value="P:tricarboxylic acid cycle"/>
    <property type="evidence" value="ECO:0007669"/>
    <property type="project" value="TreeGrafter"/>
</dbReference>
<keyword evidence="4" id="KW-0786">Thiamine pyrophosphate</keyword>
<dbReference type="InterPro" id="IPR001017">
    <property type="entry name" value="DH_E1"/>
</dbReference>
<gene>
    <name evidence="6" type="ORF">BgAZ_305480</name>
</gene>
<evidence type="ECO:0000259" key="5">
    <source>
        <dbReference type="SMART" id="SM00861"/>
    </source>
</evidence>
<evidence type="ECO:0000256" key="4">
    <source>
        <dbReference type="ARBA" id="ARBA00023052"/>
    </source>
</evidence>
<dbReference type="Gene3D" id="1.10.287.1150">
    <property type="entry name" value="TPP helical domain"/>
    <property type="match status" value="1"/>
</dbReference>
<evidence type="ECO:0000256" key="1">
    <source>
        <dbReference type="ARBA" id="ARBA00001964"/>
    </source>
</evidence>
<keyword evidence="7" id="KW-1185">Reference proteome</keyword>
<dbReference type="InterPro" id="IPR042179">
    <property type="entry name" value="KGD_C_sf"/>
</dbReference>
<evidence type="ECO:0000256" key="3">
    <source>
        <dbReference type="ARBA" id="ARBA00023002"/>
    </source>
</evidence>
<comment type="caution">
    <text evidence="6">The sequence shown here is derived from an EMBL/GenBank/DDBJ whole genome shotgun (WGS) entry which is preliminary data.</text>
</comment>
<name>A0AAD8LHZ0_BABGI</name>
<dbReference type="InterPro" id="IPR011603">
    <property type="entry name" value="2oxoglutarate_DH_E1"/>
</dbReference>
<dbReference type="Pfam" id="PF02779">
    <property type="entry name" value="Transket_pyr"/>
    <property type="match status" value="1"/>
</dbReference>
<dbReference type="CDD" id="cd02016">
    <property type="entry name" value="TPP_E1_OGDC_like"/>
    <property type="match status" value="1"/>
</dbReference>
<dbReference type="Gene3D" id="3.40.50.970">
    <property type="match status" value="1"/>
</dbReference>
<protein>
    <submittedName>
        <fullName evidence="6">2-oxoglutarate dehydrogenase E1 component</fullName>
    </submittedName>
</protein>
<accession>A0AAD8LHZ0</accession>
<dbReference type="GO" id="GO:0030976">
    <property type="term" value="F:thiamine pyrophosphate binding"/>
    <property type="evidence" value="ECO:0007669"/>
    <property type="project" value="InterPro"/>
</dbReference>
<dbReference type="GO" id="GO:0045252">
    <property type="term" value="C:oxoglutarate dehydrogenase complex"/>
    <property type="evidence" value="ECO:0007669"/>
    <property type="project" value="TreeGrafter"/>
</dbReference>
<feature type="domain" description="Transketolase-like pyrimidine-binding" evidence="5">
    <location>
        <begin position="591"/>
        <end position="801"/>
    </location>
</feature>
<dbReference type="PANTHER" id="PTHR23152">
    <property type="entry name" value="2-OXOGLUTARATE DEHYDROGENASE"/>
    <property type="match status" value="1"/>
</dbReference>
<dbReference type="EMBL" id="JAVEPI010000003">
    <property type="protein sequence ID" value="KAK1443030.1"/>
    <property type="molecule type" value="Genomic_DNA"/>
</dbReference>
<dbReference type="NCBIfam" id="TIGR00239">
    <property type="entry name" value="2oxo_dh_E1"/>
    <property type="match status" value="1"/>
</dbReference>
<dbReference type="Pfam" id="PF00676">
    <property type="entry name" value="E1_dh"/>
    <property type="match status" value="1"/>
</dbReference>
<dbReference type="Proteomes" id="UP001230268">
    <property type="component" value="Unassembled WGS sequence"/>
</dbReference>
<reference evidence="6" key="1">
    <citation type="submission" date="2023-08" db="EMBL/GenBank/DDBJ databases">
        <title>Draft sequence of the Babesia gibsoni genome.</title>
        <authorList>
            <person name="Yamagishi J.Y."/>
            <person name="Xuan X.X."/>
        </authorList>
    </citation>
    <scope>NUCLEOTIDE SEQUENCE</scope>
    <source>
        <strain evidence="6">Azabu</strain>
    </source>
</reference>
<dbReference type="InterPro" id="IPR005475">
    <property type="entry name" value="Transketolase-like_Pyr-bd"/>
</dbReference>
<dbReference type="PANTHER" id="PTHR23152:SF4">
    <property type="entry name" value="2-OXOADIPATE DEHYDROGENASE COMPLEX COMPONENT E1"/>
    <property type="match status" value="1"/>
</dbReference>
<dbReference type="Gene3D" id="3.40.50.11610">
    <property type="entry name" value="Multifunctional 2-oxoglutarate metabolism enzyme, C-terminal domain"/>
    <property type="match status" value="1"/>
</dbReference>